<feature type="domain" description="Penicillin-binding protein transpeptidase" evidence="10">
    <location>
        <begin position="315"/>
        <end position="570"/>
    </location>
</feature>
<evidence type="ECO:0000313" key="14">
    <source>
        <dbReference type="Proteomes" id="UP000032452"/>
    </source>
</evidence>
<dbReference type="Gene3D" id="1.10.3810.10">
    <property type="entry name" value="Biosynthetic peptidoglycan transglycosylase-like"/>
    <property type="match status" value="1"/>
</dbReference>
<organism evidence="13 14">
    <name type="scientific">Aliterella atlantica CENA595</name>
    <dbReference type="NCBI Taxonomy" id="1618023"/>
    <lineage>
        <taxon>Bacteria</taxon>
        <taxon>Bacillati</taxon>
        <taxon>Cyanobacteriota</taxon>
        <taxon>Cyanophyceae</taxon>
        <taxon>Chroococcidiopsidales</taxon>
        <taxon>Aliterellaceae</taxon>
        <taxon>Aliterella</taxon>
    </lineage>
</organism>
<dbReference type="InterPro" id="IPR001264">
    <property type="entry name" value="Glyco_trans_51"/>
</dbReference>
<evidence type="ECO:0000256" key="7">
    <source>
        <dbReference type="ARBA" id="ARBA00034000"/>
    </source>
</evidence>
<evidence type="ECO:0000256" key="2">
    <source>
        <dbReference type="ARBA" id="ARBA00022670"/>
    </source>
</evidence>
<keyword evidence="2" id="KW-0645">Protease</keyword>
<keyword evidence="3" id="KW-0328">Glycosyltransferase</keyword>
<keyword evidence="9" id="KW-0812">Transmembrane</keyword>
<keyword evidence="1" id="KW-0121">Carboxypeptidase</keyword>
<dbReference type="InterPro" id="IPR036950">
    <property type="entry name" value="PBP_transglycosylase"/>
</dbReference>
<dbReference type="SUPFAM" id="SSF53955">
    <property type="entry name" value="Lysozyme-like"/>
    <property type="match status" value="1"/>
</dbReference>
<keyword evidence="14" id="KW-1185">Reference proteome</keyword>
<dbReference type="PANTHER" id="PTHR32282">
    <property type="entry name" value="BINDING PROTEIN TRANSPEPTIDASE, PUTATIVE-RELATED"/>
    <property type="match status" value="1"/>
</dbReference>
<dbReference type="GO" id="GO:0008658">
    <property type="term" value="F:penicillin binding"/>
    <property type="evidence" value="ECO:0007669"/>
    <property type="project" value="InterPro"/>
</dbReference>
<keyword evidence="5" id="KW-0378">Hydrolase</keyword>
<dbReference type="AlphaFoldDB" id="A0A0D8ZU51"/>
<accession>A0A0D8ZU51</accession>
<dbReference type="PANTHER" id="PTHR32282:SF33">
    <property type="entry name" value="PEPTIDOGLYCAN GLYCOSYLTRANSFERASE"/>
    <property type="match status" value="1"/>
</dbReference>
<sequence length="769" mass="85918">MNKWARRKHSWVFKIGQITLVLVLIGLLVRLLPYMFPIYANNLTQERQAIEFSDRQGLPLGTLLTRDLEHTAVVPLNRVSSHFIHAIIAAEDKRFYQHGALELRAIARSLVQAARVKKVVSGASTITMQLARMLDPKPRNLGNKLQEIWLSWRLFAGMNKHEILYAYVNRLTMGSNIYGVEAAARIYFGVPASDLNLAQASILAALPNDPTDLNPYTGWEKLKHRQAYVLGRMVKDGYISREMSDRALAEKITLQPRQQGIIAAPHFLFWLASQLPKNSSSQVKTTIDRPLQQFVEAQVRQIVQNLAVYNAHHAAAIVIGNHSGEVLAYVGSPDYFSLTDTGRNDGVQALRQPGSTLKPFSYQLALENRVIHTNTVLADVPTHYAIPGAKLYSPRDYSESFQGPVRVRLALANSLNVPAVKVLEKVGVPTFLNRLHQLGFDQLKHPPEYYGLGLTLGSGEVSLWELARAYVTMARNGQALPLTVTSPHLPISPSPHLPKSPTWALITDILSDRHARARAFGVDSVLSLPFPAAVKTGTSSDYRDTWTVGFTTDYTVATWVGNFDGEPMKQVSGVMGAAPLWNRIMLHLHEHKEPADFAPPASLVQRPICAISGLKPTPACPTVVQEYFYPEDLPDYDRNLDTFYRVVNGESRLDLPSEYNEWLAMQQQSVTTDGLKIVSPRNGDRFLVYTNSQQRLELKLATLPDKPVEWWINGERLANSASGAVFWALRPGNWTVEVKSGEMRDRVNFQVEVAESQSSRRGFSIAPSR</sequence>
<evidence type="ECO:0000256" key="3">
    <source>
        <dbReference type="ARBA" id="ARBA00022676"/>
    </source>
</evidence>
<feature type="transmembrane region" description="Helical" evidence="9">
    <location>
        <begin position="12"/>
        <end position="36"/>
    </location>
</feature>
<dbReference type="Gene3D" id="3.40.710.10">
    <property type="entry name" value="DD-peptidase/beta-lactamase superfamily"/>
    <property type="match status" value="1"/>
</dbReference>
<proteinExistence type="predicted"/>
<keyword evidence="9" id="KW-1133">Transmembrane helix</keyword>
<evidence type="ECO:0000256" key="8">
    <source>
        <dbReference type="ARBA" id="ARBA00049902"/>
    </source>
</evidence>
<dbReference type="OrthoDB" id="9766909at2"/>
<dbReference type="RefSeq" id="WP_045055711.1">
    <property type="nucleotide sequence ID" value="NZ_CAWMDP010000005.1"/>
</dbReference>
<evidence type="ECO:0000256" key="6">
    <source>
        <dbReference type="ARBA" id="ARBA00023268"/>
    </source>
</evidence>
<evidence type="ECO:0000313" key="13">
    <source>
        <dbReference type="EMBL" id="KJH70766.1"/>
    </source>
</evidence>
<dbReference type="GO" id="GO:0006508">
    <property type="term" value="P:proteolysis"/>
    <property type="evidence" value="ECO:0007669"/>
    <property type="project" value="UniProtKB-KW"/>
</dbReference>
<comment type="caution">
    <text evidence="13">The sequence shown here is derived from an EMBL/GenBank/DDBJ whole genome shotgun (WGS) entry which is preliminary data.</text>
</comment>
<dbReference type="GO" id="GO:0009252">
    <property type="term" value="P:peptidoglycan biosynthetic process"/>
    <property type="evidence" value="ECO:0007669"/>
    <property type="project" value="InterPro"/>
</dbReference>
<dbReference type="PATRIC" id="fig|1618023.3.peg.274"/>
<dbReference type="InterPro" id="IPR050396">
    <property type="entry name" value="Glycosyltr_51/Transpeptidase"/>
</dbReference>
<dbReference type="EMBL" id="JYON01000018">
    <property type="protein sequence ID" value="KJH70766.1"/>
    <property type="molecule type" value="Genomic_DNA"/>
</dbReference>
<evidence type="ECO:0000256" key="1">
    <source>
        <dbReference type="ARBA" id="ARBA00022645"/>
    </source>
</evidence>
<dbReference type="GO" id="GO:0030288">
    <property type="term" value="C:outer membrane-bounded periplasmic space"/>
    <property type="evidence" value="ECO:0007669"/>
    <property type="project" value="TreeGrafter"/>
</dbReference>
<evidence type="ECO:0000256" key="4">
    <source>
        <dbReference type="ARBA" id="ARBA00022679"/>
    </source>
</evidence>
<name>A0A0D8ZU51_9CYAN</name>
<keyword evidence="4" id="KW-0808">Transferase</keyword>
<keyword evidence="6" id="KW-0511">Multifunctional enzyme</keyword>
<dbReference type="InterPro" id="IPR001460">
    <property type="entry name" value="PCN-bd_Tpept"/>
</dbReference>
<dbReference type="NCBIfam" id="TIGR02073">
    <property type="entry name" value="PBP_1c"/>
    <property type="match status" value="1"/>
</dbReference>
<dbReference type="GO" id="GO:0008955">
    <property type="term" value="F:peptidoglycan glycosyltransferase activity"/>
    <property type="evidence" value="ECO:0007669"/>
    <property type="project" value="UniProtKB-EC"/>
</dbReference>
<feature type="domain" description="Glycosyl transferase family 51" evidence="11">
    <location>
        <begin position="67"/>
        <end position="233"/>
    </location>
</feature>
<dbReference type="STRING" id="1618023.UH38_16170"/>
<dbReference type="GO" id="GO:0009002">
    <property type="term" value="F:serine-type D-Ala-D-Ala carboxypeptidase activity"/>
    <property type="evidence" value="ECO:0007669"/>
    <property type="project" value="UniProtKB-EC"/>
</dbReference>
<evidence type="ECO:0000259" key="11">
    <source>
        <dbReference type="Pfam" id="PF00912"/>
    </source>
</evidence>
<dbReference type="InterPro" id="IPR012338">
    <property type="entry name" value="Beta-lactam/transpept-like"/>
</dbReference>
<evidence type="ECO:0000259" key="10">
    <source>
        <dbReference type="Pfam" id="PF00905"/>
    </source>
</evidence>
<evidence type="ECO:0000259" key="12">
    <source>
        <dbReference type="Pfam" id="PF06832"/>
    </source>
</evidence>
<comment type="catalytic activity">
    <reaction evidence="7">
        <text>Preferential cleavage: (Ac)2-L-Lys-D-Ala-|-D-Ala. Also transpeptidation of peptidyl-alanyl moieties that are N-acyl substituents of D-alanine.</text>
        <dbReference type="EC" id="3.4.16.4"/>
    </reaction>
</comment>
<evidence type="ECO:0000256" key="9">
    <source>
        <dbReference type="SAM" id="Phobius"/>
    </source>
</evidence>
<dbReference type="InterPro" id="IPR009647">
    <property type="entry name" value="PBP_C"/>
</dbReference>
<evidence type="ECO:0000256" key="5">
    <source>
        <dbReference type="ARBA" id="ARBA00022801"/>
    </source>
</evidence>
<dbReference type="Proteomes" id="UP000032452">
    <property type="component" value="Unassembled WGS sequence"/>
</dbReference>
<dbReference type="SUPFAM" id="SSF56601">
    <property type="entry name" value="beta-lactamase/transpeptidase-like"/>
    <property type="match status" value="1"/>
</dbReference>
<dbReference type="Pfam" id="PF00905">
    <property type="entry name" value="Transpeptidase"/>
    <property type="match status" value="1"/>
</dbReference>
<comment type="catalytic activity">
    <reaction evidence="8">
        <text>[GlcNAc-(1-&gt;4)-Mur2Ac(oyl-L-Ala-gamma-D-Glu-L-Lys-D-Ala-D-Ala)](n)-di-trans,octa-cis-undecaprenyl diphosphate + beta-D-GlcNAc-(1-&gt;4)-Mur2Ac(oyl-L-Ala-gamma-D-Glu-L-Lys-D-Ala-D-Ala)-di-trans,octa-cis-undecaprenyl diphosphate = [GlcNAc-(1-&gt;4)-Mur2Ac(oyl-L-Ala-gamma-D-Glu-L-Lys-D-Ala-D-Ala)](n+1)-di-trans,octa-cis-undecaprenyl diphosphate + di-trans,octa-cis-undecaprenyl diphosphate + H(+)</text>
        <dbReference type="Rhea" id="RHEA:23708"/>
        <dbReference type="Rhea" id="RHEA-COMP:9602"/>
        <dbReference type="Rhea" id="RHEA-COMP:9603"/>
        <dbReference type="ChEBI" id="CHEBI:15378"/>
        <dbReference type="ChEBI" id="CHEBI:58405"/>
        <dbReference type="ChEBI" id="CHEBI:60033"/>
        <dbReference type="ChEBI" id="CHEBI:78435"/>
        <dbReference type="EC" id="2.4.99.28"/>
    </reaction>
</comment>
<protein>
    <submittedName>
        <fullName evidence="13">Penicillin-binding protein</fullName>
    </submittedName>
</protein>
<keyword evidence="9" id="KW-0472">Membrane</keyword>
<feature type="domain" description="Penicillin-binding C-terminal" evidence="12">
    <location>
        <begin position="665"/>
        <end position="749"/>
    </location>
</feature>
<gene>
    <name evidence="13" type="ORF">UH38_16170</name>
</gene>
<dbReference type="InterPro" id="IPR011815">
    <property type="entry name" value="PBP_1c"/>
</dbReference>
<reference evidence="13 14" key="1">
    <citation type="submission" date="2015-02" db="EMBL/GenBank/DDBJ databases">
        <title>Draft genome of a novel marine cyanobacterium (Chroococcales) isolated from South Atlantic Ocean.</title>
        <authorList>
            <person name="Rigonato J."/>
            <person name="Alvarenga D.O."/>
            <person name="Branco L.H."/>
            <person name="Varani A.M."/>
            <person name="Brandini F.P."/>
            <person name="Fiore M.F."/>
        </authorList>
    </citation>
    <scope>NUCLEOTIDE SEQUENCE [LARGE SCALE GENOMIC DNA]</scope>
    <source>
        <strain evidence="13 14">CENA595</strain>
    </source>
</reference>
<dbReference type="Pfam" id="PF06832">
    <property type="entry name" value="BiPBP_C"/>
    <property type="match status" value="1"/>
</dbReference>
<dbReference type="InterPro" id="IPR023346">
    <property type="entry name" value="Lysozyme-like_dom_sf"/>
</dbReference>
<dbReference type="Pfam" id="PF00912">
    <property type="entry name" value="Transgly"/>
    <property type="match status" value="1"/>
</dbReference>